<accession>A0ABQ8URC3</accession>
<gene>
    <name evidence="2" type="ORF">PAPYR_3265</name>
</gene>
<feature type="compositionally biased region" description="Low complexity" evidence="1">
    <location>
        <begin position="882"/>
        <end position="892"/>
    </location>
</feature>
<keyword evidence="3" id="KW-1185">Reference proteome</keyword>
<dbReference type="Proteomes" id="UP001141327">
    <property type="component" value="Unassembled WGS sequence"/>
</dbReference>
<evidence type="ECO:0000256" key="1">
    <source>
        <dbReference type="SAM" id="MobiDB-lite"/>
    </source>
</evidence>
<evidence type="ECO:0000313" key="2">
    <source>
        <dbReference type="EMBL" id="KAJ4460621.1"/>
    </source>
</evidence>
<comment type="caution">
    <text evidence="2">The sequence shown here is derived from an EMBL/GenBank/DDBJ whole genome shotgun (WGS) entry which is preliminary data.</text>
</comment>
<feature type="compositionally biased region" description="Acidic residues" evidence="1">
    <location>
        <begin position="335"/>
        <end position="360"/>
    </location>
</feature>
<dbReference type="EMBL" id="JAPMOS010000012">
    <property type="protein sequence ID" value="KAJ4460621.1"/>
    <property type="molecule type" value="Genomic_DNA"/>
</dbReference>
<feature type="region of interest" description="Disordered" evidence="1">
    <location>
        <begin position="881"/>
        <end position="921"/>
    </location>
</feature>
<feature type="compositionally biased region" description="Basic and acidic residues" evidence="1">
    <location>
        <begin position="904"/>
        <end position="914"/>
    </location>
</feature>
<name>A0ABQ8URC3_9EUKA</name>
<feature type="compositionally biased region" description="Acidic residues" evidence="1">
    <location>
        <begin position="393"/>
        <end position="403"/>
    </location>
</feature>
<feature type="region of interest" description="Disordered" evidence="1">
    <location>
        <begin position="325"/>
        <end position="360"/>
    </location>
</feature>
<protein>
    <submittedName>
        <fullName evidence="2">Uncharacterized protein</fullName>
    </submittedName>
</protein>
<organism evidence="2 3">
    <name type="scientific">Paratrimastix pyriformis</name>
    <dbReference type="NCBI Taxonomy" id="342808"/>
    <lineage>
        <taxon>Eukaryota</taxon>
        <taxon>Metamonada</taxon>
        <taxon>Preaxostyla</taxon>
        <taxon>Paratrimastigidae</taxon>
        <taxon>Paratrimastix</taxon>
    </lineage>
</organism>
<proteinExistence type="predicted"/>
<feature type="region of interest" description="Disordered" evidence="1">
    <location>
        <begin position="378"/>
        <end position="411"/>
    </location>
</feature>
<evidence type="ECO:0000313" key="3">
    <source>
        <dbReference type="Proteomes" id="UP001141327"/>
    </source>
</evidence>
<reference evidence="2" key="1">
    <citation type="journal article" date="2022" name="bioRxiv">
        <title>Genomics of Preaxostyla Flagellates Illuminates Evolutionary Transitions and the Path Towards Mitochondrial Loss.</title>
        <authorList>
            <person name="Novak L.V.F."/>
            <person name="Treitli S.C."/>
            <person name="Pyrih J."/>
            <person name="Halakuc P."/>
            <person name="Pipaliya S.V."/>
            <person name="Vacek V."/>
            <person name="Brzon O."/>
            <person name="Soukal P."/>
            <person name="Eme L."/>
            <person name="Dacks J.B."/>
            <person name="Karnkowska A."/>
            <person name="Elias M."/>
            <person name="Hampl V."/>
        </authorList>
    </citation>
    <scope>NUCLEOTIDE SEQUENCE</scope>
    <source>
        <strain evidence="2">RCP-MX</strain>
    </source>
</reference>
<feature type="compositionally biased region" description="Basic residues" evidence="1">
    <location>
        <begin position="893"/>
        <end position="903"/>
    </location>
</feature>
<sequence>MPAGTFEGLPRAGPWGKPRVVLASPRVALFGHFVDKGKLRGIRKGAQNRRKLGLFRVPSSPRKNRVLARFHGSPSVDPGEGGILMEMWSAIHSQATRKKESNIITQNRKEFREAFEQLGLPDPGEEDAPLVVSLQQYWTYAAARRQGFSGTSYAFAKATKLEGYSASRLLEAVNSPPVEQAPPGVVARPTTRKGGAFTAEVINGIRNMRRRTTTINPANYRQVVEDAVRLRFMIDDTVELPPLPSATTVRRIDEEVTAIISKKENELGKLNIATLTFDHGSWARRTAGTSADPFLCLGMIVAAPSLQVEARPLLEAWAAEEGAAVPAPVGGGTVEDADTGAEDEPAAEPVPEPEPDLEPEADEPDLVEELQLADEPEADEPGEAGAVPHCTILDDDNDEDEGPAGDVMPAQPLLANDDMFRRYGGPMALLLRFQFVSNEQAAPARTSSKRPSPDVHLSFGVSDGCPTNMGRKGGIWELLRRRTKQFIYVRCCYSHCVDGVFRHIMGADPQTISMRKAAAGLTQVLAERVSNIFRRSKLLAARLRHSTKRMPPNAPESRFHFFYDVIEYLLTKTDGTEIALEGNRWEVSGDVTVALHHSFTHTIVIHTVCSQTVKEIILAYTTGTTEGAQWLRQQFADPLVERLLWLYLELGRSLRSEILWSLKEKRGQAHLLPGRVLDQLHRFQVMKADLWRHFPLTREYGRRRHLPERETADLITSRIETAEEYYRLRVGSALELPFIIPGLADLKHCREIAGMILEKIDDWPASCAECLQYDRATMDRCRRMWADHPVHALLRLNRFRTAVVEMAQGSKLCEFPDLEKVVEWLFMAVPVSSVWIERVVQAGKKLDPRQLRKGNPDTLLKIWKCPIEVTDQDLADHRRATRAAAANPAGTTRPRRSHRKRRAPDRLDEKEERKRAQKKCGRCPAVGAPAAWASAAAALQTHFHIRSPLSCAHRPCSAAPRQYVAQPMPPMQYVAAPMQYVAQPIPYGAQPMPPMQYGAAPMQYGAQPVPHGIVAARMAPWLSAGR</sequence>